<dbReference type="Pfam" id="PF02882">
    <property type="entry name" value="THF_DHG_CYH_C"/>
    <property type="match status" value="1"/>
</dbReference>
<evidence type="ECO:0000256" key="8">
    <source>
        <dbReference type="ARBA" id="ARBA00023268"/>
    </source>
</evidence>
<dbReference type="AlphaFoldDB" id="A0A3A4ZFV3"/>
<dbReference type="SUPFAM" id="SSF53223">
    <property type="entry name" value="Aminoacid dehydrogenase-like, N-terminal domain"/>
    <property type="match status" value="1"/>
</dbReference>
<evidence type="ECO:0000259" key="10">
    <source>
        <dbReference type="Pfam" id="PF02882"/>
    </source>
</evidence>
<evidence type="ECO:0000256" key="7">
    <source>
        <dbReference type="ARBA" id="ARBA00023167"/>
    </source>
</evidence>
<accession>A0A3A4ZFV3</accession>
<dbReference type="InterPro" id="IPR036291">
    <property type="entry name" value="NAD(P)-bd_dom_sf"/>
</dbReference>
<evidence type="ECO:0000256" key="3">
    <source>
        <dbReference type="ARBA" id="ARBA00022755"/>
    </source>
</evidence>
<evidence type="ECO:0000313" key="12">
    <source>
        <dbReference type="Proteomes" id="UP000265540"/>
    </source>
</evidence>
<keyword evidence="2" id="KW-0554">One-carbon metabolism</keyword>
<name>A0A3A4ZFV3_UNCKA</name>
<dbReference type="InterPro" id="IPR020631">
    <property type="entry name" value="THF_DH/CycHdrlase_NAD-bd_dom"/>
</dbReference>
<dbReference type="InterPro" id="IPR046346">
    <property type="entry name" value="Aminoacid_DH-like_N_sf"/>
</dbReference>
<dbReference type="GO" id="GO:0035999">
    <property type="term" value="P:tetrahydrofolate interconversion"/>
    <property type="evidence" value="ECO:0007669"/>
    <property type="project" value="TreeGrafter"/>
</dbReference>
<evidence type="ECO:0000256" key="4">
    <source>
        <dbReference type="ARBA" id="ARBA00022801"/>
    </source>
</evidence>
<evidence type="ECO:0000256" key="2">
    <source>
        <dbReference type="ARBA" id="ARBA00022563"/>
    </source>
</evidence>
<protein>
    <submittedName>
        <fullName evidence="11">Bifunctional 5,10-methylenetetrahydrofolate dehydrogenase/5,10-methenyltetrahydrofolate cyclohydrolase</fullName>
    </submittedName>
</protein>
<dbReference type="Gene3D" id="3.40.50.720">
    <property type="entry name" value="NAD(P)-binding Rossmann-like Domain"/>
    <property type="match status" value="1"/>
</dbReference>
<dbReference type="GO" id="GO:0004477">
    <property type="term" value="F:methenyltetrahydrofolate cyclohydrolase activity"/>
    <property type="evidence" value="ECO:0007669"/>
    <property type="project" value="TreeGrafter"/>
</dbReference>
<dbReference type="Pfam" id="PF00763">
    <property type="entry name" value="THF_DHG_CYH"/>
    <property type="match status" value="1"/>
</dbReference>
<dbReference type="GO" id="GO:0009086">
    <property type="term" value="P:methionine biosynthetic process"/>
    <property type="evidence" value="ECO:0007669"/>
    <property type="project" value="UniProtKB-KW"/>
</dbReference>
<comment type="pathway">
    <text evidence="1">One-carbon metabolism; tetrahydrofolate interconversion.</text>
</comment>
<dbReference type="Proteomes" id="UP000265540">
    <property type="component" value="Unassembled WGS sequence"/>
</dbReference>
<keyword evidence="3" id="KW-0658">Purine biosynthesis</keyword>
<keyword evidence="7" id="KW-0486">Methionine biosynthesis</keyword>
<feature type="domain" description="Tetrahydrofolate dehydrogenase/cyclohydrolase NAD(P)-binding" evidence="10">
    <location>
        <begin position="141"/>
        <end position="265"/>
    </location>
</feature>
<evidence type="ECO:0000313" key="11">
    <source>
        <dbReference type="EMBL" id="RJR28009.1"/>
    </source>
</evidence>
<dbReference type="GO" id="GO:0005829">
    <property type="term" value="C:cytosol"/>
    <property type="evidence" value="ECO:0007669"/>
    <property type="project" value="TreeGrafter"/>
</dbReference>
<proteinExistence type="predicted"/>
<evidence type="ECO:0000256" key="6">
    <source>
        <dbReference type="ARBA" id="ARBA00023002"/>
    </source>
</evidence>
<dbReference type="EMBL" id="QZJF01000005">
    <property type="protein sequence ID" value="RJR28009.1"/>
    <property type="molecule type" value="Genomic_DNA"/>
</dbReference>
<organism evidence="11 12">
    <name type="scientific">candidate division WWE3 bacterium</name>
    <dbReference type="NCBI Taxonomy" id="2053526"/>
    <lineage>
        <taxon>Bacteria</taxon>
        <taxon>Katanobacteria</taxon>
    </lineage>
</organism>
<reference evidence="11 12" key="1">
    <citation type="journal article" date="2017" name="ISME J.">
        <title>Energy and carbon metabolisms in a deep terrestrial subsurface fluid microbial community.</title>
        <authorList>
            <person name="Momper L."/>
            <person name="Jungbluth S.P."/>
            <person name="Lee M.D."/>
            <person name="Amend J.P."/>
        </authorList>
    </citation>
    <scope>NUCLEOTIDE SEQUENCE [LARGE SCALE GENOMIC DNA]</scope>
    <source>
        <strain evidence="11">SURF_46</strain>
    </source>
</reference>
<evidence type="ECO:0000256" key="5">
    <source>
        <dbReference type="ARBA" id="ARBA00022857"/>
    </source>
</evidence>
<dbReference type="SUPFAM" id="SSF51735">
    <property type="entry name" value="NAD(P)-binding Rossmann-fold domains"/>
    <property type="match status" value="1"/>
</dbReference>
<dbReference type="Gene3D" id="3.40.50.10860">
    <property type="entry name" value="Leucine Dehydrogenase, chain A, domain 1"/>
    <property type="match status" value="1"/>
</dbReference>
<evidence type="ECO:0000259" key="9">
    <source>
        <dbReference type="Pfam" id="PF00763"/>
    </source>
</evidence>
<gene>
    <name evidence="11" type="ORF">C4561_00700</name>
</gene>
<feature type="domain" description="Tetrahydrofolate dehydrogenase/cyclohydrolase catalytic" evidence="9">
    <location>
        <begin position="5"/>
        <end position="114"/>
    </location>
</feature>
<dbReference type="InterPro" id="IPR020630">
    <property type="entry name" value="THF_DH/CycHdrlase_cat_dom"/>
</dbReference>
<evidence type="ECO:0000256" key="1">
    <source>
        <dbReference type="ARBA" id="ARBA00004777"/>
    </source>
</evidence>
<keyword evidence="6" id="KW-0560">Oxidoreductase</keyword>
<dbReference type="PRINTS" id="PR00085">
    <property type="entry name" value="THFDHDRGNASE"/>
</dbReference>
<keyword evidence="8" id="KW-0511">Multifunctional enzyme</keyword>
<keyword evidence="4 11" id="KW-0378">Hydrolase</keyword>
<keyword evidence="7" id="KW-0028">Amino-acid biosynthesis</keyword>
<dbReference type="InterPro" id="IPR000672">
    <property type="entry name" value="THF_DH/CycHdrlase"/>
</dbReference>
<sequence length="269" mass="29290">MEIFNGNSHAKELDKVIAENIRLVKSSDIMAIVQIGDNEVSESYVNLKLRYCRKMGLNAKFFKFDASLSDKEISKQVSNIFSEKNVRGGIIQLPLPRKSLNSILNQIPLNKDIDRLSSTSWTQSDTTSGVGLSPVVRAFKFFLNTYSIDIHNISIKIIGRGPLVGVPIEDYLLSRGVKPGFLDSYVEGIPISADLVVTSTGIPNLIKGSDIQSGCDVIDFGSAKLHGKTVGDLDLNSGLDHLARISPSPGGMGPLVIRFLVLNYLGVNL</sequence>
<keyword evidence="5" id="KW-0521">NADP</keyword>
<comment type="caution">
    <text evidence="11">The sequence shown here is derived from an EMBL/GenBank/DDBJ whole genome shotgun (WGS) entry which is preliminary data.</text>
</comment>
<dbReference type="PANTHER" id="PTHR48099:SF5">
    <property type="entry name" value="C-1-TETRAHYDROFOLATE SYNTHASE, CYTOPLASMIC"/>
    <property type="match status" value="1"/>
</dbReference>
<dbReference type="GO" id="GO:0006164">
    <property type="term" value="P:purine nucleotide biosynthetic process"/>
    <property type="evidence" value="ECO:0007669"/>
    <property type="project" value="UniProtKB-KW"/>
</dbReference>
<dbReference type="GO" id="GO:0004488">
    <property type="term" value="F:methylenetetrahydrofolate dehydrogenase (NADP+) activity"/>
    <property type="evidence" value="ECO:0007669"/>
    <property type="project" value="InterPro"/>
</dbReference>
<dbReference type="PANTHER" id="PTHR48099">
    <property type="entry name" value="C-1-TETRAHYDROFOLATE SYNTHASE, CYTOPLASMIC-RELATED"/>
    <property type="match status" value="1"/>
</dbReference>